<dbReference type="AlphaFoldDB" id="A0AA36JB78"/>
<dbReference type="Proteomes" id="UP001178507">
    <property type="component" value="Unassembled WGS sequence"/>
</dbReference>
<comment type="caution">
    <text evidence="1">The sequence shown here is derived from an EMBL/GenBank/DDBJ whole genome shotgun (WGS) entry which is preliminary data.</text>
</comment>
<sequence length="167" mass="17420">MRRRKESPESPGDADCSGVKEVASGSLANFVRSLAHPQRSTALVLGLSLIAVGVQTWEEEIVLSRALVLIGLLIAPAAVRQLPPPAEVLEPILPSDTRALVAEAGPTEIGVQPCQIGADMCSPLASLLPTQGGKQKEVEPNGCGSKLKSQGKPQVCVGFHLPRCNSG</sequence>
<reference evidence="1" key="1">
    <citation type="submission" date="2023-08" db="EMBL/GenBank/DDBJ databases">
        <authorList>
            <person name="Chen Y."/>
            <person name="Shah S."/>
            <person name="Dougan E. K."/>
            <person name="Thang M."/>
            <person name="Chan C."/>
        </authorList>
    </citation>
    <scope>NUCLEOTIDE SEQUENCE</scope>
</reference>
<accession>A0AA36JB78</accession>
<evidence type="ECO:0000313" key="1">
    <source>
        <dbReference type="EMBL" id="CAJ1401874.1"/>
    </source>
</evidence>
<gene>
    <name evidence="1" type="ORF">EVOR1521_LOCUS24917</name>
</gene>
<protein>
    <submittedName>
        <fullName evidence="1">Uncharacterized protein</fullName>
    </submittedName>
</protein>
<name>A0AA36JB78_9DINO</name>
<evidence type="ECO:0000313" key="2">
    <source>
        <dbReference type="Proteomes" id="UP001178507"/>
    </source>
</evidence>
<proteinExistence type="predicted"/>
<keyword evidence="2" id="KW-1185">Reference proteome</keyword>
<dbReference type="EMBL" id="CAUJNA010003432">
    <property type="protein sequence ID" value="CAJ1401874.1"/>
    <property type="molecule type" value="Genomic_DNA"/>
</dbReference>
<organism evidence="1 2">
    <name type="scientific">Effrenium voratum</name>
    <dbReference type="NCBI Taxonomy" id="2562239"/>
    <lineage>
        <taxon>Eukaryota</taxon>
        <taxon>Sar</taxon>
        <taxon>Alveolata</taxon>
        <taxon>Dinophyceae</taxon>
        <taxon>Suessiales</taxon>
        <taxon>Symbiodiniaceae</taxon>
        <taxon>Effrenium</taxon>
    </lineage>
</organism>